<keyword evidence="2" id="KW-1185">Reference proteome</keyword>
<evidence type="ECO:0000313" key="2">
    <source>
        <dbReference type="Proteomes" id="UP000680348"/>
    </source>
</evidence>
<sequence length="50" mass="5538">MTSKTVKDIRQVEAARTVMDRYTAALEALAGKDDAAEERLRVSSKRRVSG</sequence>
<name>A0A942I7A3_9HYPH</name>
<comment type="caution">
    <text evidence="1">The sequence shown here is derived from an EMBL/GenBank/DDBJ whole genome shotgun (WGS) entry which is preliminary data.</text>
</comment>
<protein>
    <submittedName>
        <fullName evidence="1">Uncharacterized protein</fullName>
    </submittedName>
</protein>
<accession>A0A942I7A3</accession>
<dbReference type="RefSeq" id="WP_188253756.1">
    <property type="nucleotide sequence ID" value="NZ_JABVCF010000003.1"/>
</dbReference>
<proteinExistence type="predicted"/>
<dbReference type="AlphaFoldDB" id="A0A942I7A3"/>
<dbReference type="EMBL" id="JAGWCR010000003">
    <property type="protein sequence ID" value="MBS3648185.1"/>
    <property type="molecule type" value="Genomic_DNA"/>
</dbReference>
<gene>
    <name evidence="1" type="ORF">KEU06_06035</name>
</gene>
<dbReference type="Proteomes" id="UP000680348">
    <property type="component" value="Unassembled WGS sequence"/>
</dbReference>
<reference evidence="1" key="1">
    <citation type="submission" date="2021-04" db="EMBL/GenBank/DDBJ databases">
        <title>Pseudaminobacter soli sp. nov., isolated from paddy soil contaminated by heavy metals.</title>
        <authorList>
            <person name="Zhang K."/>
        </authorList>
    </citation>
    <scope>NUCLEOTIDE SEQUENCE</scope>
    <source>
        <strain evidence="1">19-2017</strain>
    </source>
</reference>
<evidence type="ECO:0000313" key="1">
    <source>
        <dbReference type="EMBL" id="MBS3648185.1"/>
    </source>
</evidence>
<organism evidence="1 2">
    <name type="scientific">Pseudaminobacter soli</name>
    <name type="common">ex Zhang et al. 2022</name>
    <dbReference type="NCBI Taxonomy" id="2831468"/>
    <lineage>
        <taxon>Bacteria</taxon>
        <taxon>Pseudomonadati</taxon>
        <taxon>Pseudomonadota</taxon>
        <taxon>Alphaproteobacteria</taxon>
        <taxon>Hyphomicrobiales</taxon>
        <taxon>Phyllobacteriaceae</taxon>
        <taxon>Pseudaminobacter</taxon>
    </lineage>
</organism>